<protein>
    <submittedName>
        <fullName evidence="1">Uncharacterized protein</fullName>
    </submittedName>
</protein>
<name>A0AAX2UNZ1_AERVE</name>
<organism evidence="1 2">
    <name type="scientific">Aeromonas veronii</name>
    <dbReference type="NCBI Taxonomy" id="654"/>
    <lineage>
        <taxon>Bacteria</taxon>
        <taxon>Pseudomonadati</taxon>
        <taxon>Pseudomonadota</taxon>
        <taxon>Gammaproteobacteria</taxon>
        <taxon>Aeromonadales</taxon>
        <taxon>Aeromonadaceae</taxon>
        <taxon>Aeromonas</taxon>
    </lineage>
</organism>
<proteinExistence type="predicted"/>
<evidence type="ECO:0000313" key="2">
    <source>
        <dbReference type="Proteomes" id="UP000796104"/>
    </source>
</evidence>
<accession>A0AAX2UNZ1</accession>
<reference evidence="1" key="1">
    <citation type="submission" date="2017-10" db="EMBL/GenBank/DDBJ databases">
        <authorList>
            <person name="Colston S.M."/>
            <person name="Graf J."/>
        </authorList>
    </citation>
    <scope>NUCLEOTIDE SEQUENCE</scope>
    <source>
        <strain evidence="1">BAQ071013-135</strain>
    </source>
</reference>
<gene>
    <name evidence="1" type="ORF">CF123_17895</name>
</gene>
<dbReference type="EMBL" id="PDXJ01000025">
    <property type="protein sequence ID" value="TND51991.1"/>
    <property type="molecule type" value="Genomic_DNA"/>
</dbReference>
<dbReference type="AlphaFoldDB" id="A0AAX2UNZ1"/>
<reference evidence="1" key="2">
    <citation type="journal article" date="2019" name="PLoS ONE">
        <title>Identification and characterization of putative Aeromonas spp. T3SS effectors.</title>
        <authorList>
            <person name="Rangel L.T."/>
            <person name="Marden J."/>
            <person name="Colston S."/>
            <person name="Setubal J.C."/>
            <person name="Graf J."/>
            <person name="Gogarten J.P."/>
        </authorList>
    </citation>
    <scope>NUCLEOTIDE SEQUENCE</scope>
    <source>
        <strain evidence="1">BAQ071013-135</strain>
    </source>
</reference>
<comment type="caution">
    <text evidence="1">The sequence shown here is derived from an EMBL/GenBank/DDBJ whole genome shotgun (WGS) entry which is preliminary data.</text>
</comment>
<evidence type="ECO:0000313" key="1">
    <source>
        <dbReference type="EMBL" id="TND51991.1"/>
    </source>
</evidence>
<dbReference type="Proteomes" id="UP000796104">
    <property type="component" value="Unassembled WGS sequence"/>
</dbReference>
<sequence length="187" mass="20870">MTALELLSAVRGRFSVLLVEEPQQLQLLTTALGTYQDLAGFIKRVKVTERAPLKAPTDFLAPVLCTDKRGDFVPHELDFDAETNAVMIGFDDARSAYPLSFTYLVNLRTIDHNTYQIPATIIGMVQDYLEVLISIPNDERMARIQEAGKLDVSRTPTSDAREGQLAAMREAMKAQRAILPMITIQPF</sequence>
<dbReference type="RefSeq" id="WP_139495192.1">
    <property type="nucleotide sequence ID" value="NZ_CAWORL010000018.1"/>
</dbReference>